<accession>A0ABV6Z4A7</accession>
<reference evidence="1 2" key="1">
    <citation type="submission" date="2024-09" db="EMBL/GenBank/DDBJ databases">
        <title>Laminarin stimulates single cell rates of sulfate reduction while oxygen inhibits transcriptomic activity in coastal marine sediment.</title>
        <authorList>
            <person name="Lindsay M."/>
            <person name="Orcutt B."/>
            <person name="Emerson D."/>
            <person name="Stepanauskas R."/>
            <person name="D'Angelo T."/>
        </authorList>
    </citation>
    <scope>NUCLEOTIDE SEQUENCE [LARGE SCALE GENOMIC DNA]</scope>
    <source>
        <strain evidence="1">SAG AM-311-K15</strain>
    </source>
</reference>
<comment type="caution">
    <text evidence="1">The sequence shown here is derived from an EMBL/GenBank/DDBJ whole genome shotgun (WGS) entry which is preliminary data.</text>
</comment>
<evidence type="ECO:0000313" key="2">
    <source>
        <dbReference type="Proteomes" id="UP001594351"/>
    </source>
</evidence>
<dbReference type="Proteomes" id="UP001594351">
    <property type="component" value="Unassembled WGS sequence"/>
</dbReference>
<sequence>MKLISLLFSEQRKQEIPIQIFGDTSSDCDRCERSVVLWSFRMGERQTDRFATIELAYECFRYLPRLLEPVLSKSVVGAEKYFGSLLSKQTET</sequence>
<dbReference type="EMBL" id="JBHPBY010000441">
    <property type="protein sequence ID" value="MFC1853186.1"/>
    <property type="molecule type" value="Genomic_DNA"/>
</dbReference>
<name>A0ABV6Z4A7_UNCC1</name>
<gene>
    <name evidence="1" type="ORF">ACFL27_23560</name>
</gene>
<proteinExistence type="predicted"/>
<protein>
    <submittedName>
        <fullName evidence="1">Uncharacterized protein</fullName>
    </submittedName>
</protein>
<evidence type="ECO:0000313" key="1">
    <source>
        <dbReference type="EMBL" id="MFC1853186.1"/>
    </source>
</evidence>
<organism evidence="1 2">
    <name type="scientific">candidate division CSSED10-310 bacterium</name>
    <dbReference type="NCBI Taxonomy" id="2855610"/>
    <lineage>
        <taxon>Bacteria</taxon>
        <taxon>Bacteria division CSSED10-310</taxon>
    </lineage>
</organism>
<keyword evidence="2" id="KW-1185">Reference proteome</keyword>